<comment type="caution">
    <text evidence="1">The sequence shown here is derived from an EMBL/GenBank/DDBJ whole genome shotgun (WGS) entry which is preliminary data.</text>
</comment>
<dbReference type="EMBL" id="LLXL01003550">
    <property type="protein sequence ID" value="PKK58507.1"/>
    <property type="molecule type" value="Genomic_DNA"/>
</dbReference>
<reference evidence="1 2" key="1">
    <citation type="submission" date="2016-04" db="EMBL/GenBank/DDBJ databases">
        <title>Genome analyses suggest a sexual origin of heterokaryosis in a supposedly ancient asexual fungus.</title>
        <authorList>
            <person name="Ropars J."/>
            <person name="Sedzielewska K."/>
            <person name="Noel J."/>
            <person name="Charron P."/>
            <person name="Farinelli L."/>
            <person name="Marton T."/>
            <person name="Kruger M."/>
            <person name="Pelin A."/>
            <person name="Brachmann A."/>
            <person name="Corradi N."/>
        </authorList>
    </citation>
    <scope>NUCLEOTIDE SEQUENCE [LARGE SCALE GENOMIC DNA]</scope>
    <source>
        <strain evidence="1 2">C2</strain>
    </source>
</reference>
<name>A0A2N1MA63_9GLOM</name>
<dbReference type="VEuPathDB" id="FungiDB:FUN_013119"/>
<dbReference type="AlphaFoldDB" id="A0A2N1MA63"/>
<gene>
    <name evidence="1" type="ORF">RhiirC2_796182</name>
</gene>
<evidence type="ECO:0000313" key="1">
    <source>
        <dbReference type="EMBL" id="PKK58507.1"/>
    </source>
</evidence>
<protein>
    <submittedName>
        <fullName evidence="1">Uncharacterized protein</fullName>
    </submittedName>
</protein>
<accession>A0A2N1MA63</accession>
<sequence length="161" mass="18798">MILKSEYQKIANSPKPYRENISFRALKPDKIPKIDSFSLSRGTLAIFEDLCVDPKEVQKKIIPYFIEGCHYNVSSIYVSQSYFDCPKIIRKNLSHICLFNGSCTTDELSRIVRQYANDWRSVIKIIDKALCEKEFIVFDLTVPREHPHRIRIGWDVPLTNE</sequence>
<proteinExistence type="predicted"/>
<organism evidence="1 2">
    <name type="scientific">Rhizophagus irregularis</name>
    <dbReference type="NCBI Taxonomy" id="588596"/>
    <lineage>
        <taxon>Eukaryota</taxon>
        <taxon>Fungi</taxon>
        <taxon>Fungi incertae sedis</taxon>
        <taxon>Mucoromycota</taxon>
        <taxon>Glomeromycotina</taxon>
        <taxon>Glomeromycetes</taxon>
        <taxon>Glomerales</taxon>
        <taxon>Glomeraceae</taxon>
        <taxon>Rhizophagus</taxon>
    </lineage>
</organism>
<dbReference type="VEuPathDB" id="FungiDB:RhiirA1_471829"/>
<reference evidence="1 2" key="2">
    <citation type="submission" date="2017-10" db="EMBL/GenBank/DDBJ databases">
        <title>Extensive intraspecific genome diversity in a model arbuscular mycorrhizal fungus.</title>
        <authorList>
            <person name="Chen E.C.H."/>
            <person name="Morin E."/>
            <person name="Baudet D."/>
            <person name="Noel J."/>
            <person name="Ndikumana S."/>
            <person name="Charron P."/>
            <person name="St-Onge C."/>
            <person name="Giorgi J."/>
            <person name="Grigoriev I.V."/>
            <person name="Roux C."/>
            <person name="Martin F.M."/>
            <person name="Corradi N."/>
        </authorList>
    </citation>
    <scope>NUCLEOTIDE SEQUENCE [LARGE SCALE GENOMIC DNA]</scope>
    <source>
        <strain evidence="1 2">C2</strain>
    </source>
</reference>
<evidence type="ECO:0000313" key="2">
    <source>
        <dbReference type="Proteomes" id="UP000233469"/>
    </source>
</evidence>
<dbReference type="Proteomes" id="UP000233469">
    <property type="component" value="Unassembled WGS sequence"/>
</dbReference>